<evidence type="ECO:0000256" key="6">
    <source>
        <dbReference type="RuleBase" id="RU004003"/>
    </source>
</evidence>
<dbReference type="InterPro" id="IPR004846">
    <property type="entry name" value="T2SS/T3SS_dom"/>
</dbReference>
<keyword evidence="5" id="KW-0998">Cell outer membrane</keyword>
<keyword evidence="2 7" id="KW-0813">Transport</keyword>
<dbReference type="SMART" id="SM00965">
    <property type="entry name" value="STN"/>
    <property type="match status" value="1"/>
</dbReference>
<evidence type="ECO:0000256" key="5">
    <source>
        <dbReference type="ARBA" id="ARBA00023237"/>
    </source>
</evidence>
<dbReference type="eggNOG" id="COG4796">
    <property type="taxonomic scope" value="Bacteria"/>
</dbReference>
<accession>U7UTQ7</accession>
<dbReference type="PROSITE" id="PS00875">
    <property type="entry name" value="T2SP_D"/>
    <property type="match status" value="1"/>
</dbReference>
<name>U7UTQ7_9FIRM</name>
<evidence type="ECO:0000313" key="10">
    <source>
        <dbReference type="Proteomes" id="UP000017090"/>
    </source>
</evidence>
<comment type="subcellular location">
    <subcellularLocation>
        <location evidence="7">Cell outer membrane</location>
    </subcellularLocation>
    <subcellularLocation>
        <location evidence="1">Membrane</location>
    </subcellularLocation>
</comment>
<gene>
    <name evidence="9" type="ORF">HMPREF1250_0549</name>
</gene>
<dbReference type="AlphaFoldDB" id="U7UTQ7"/>
<dbReference type="Gene3D" id="3.30.1370.120">
    <property type="match status" value="1"/>
</dbReference>
<dbReference type="InterPro" id="IPR005644">
    <property type="entry name" value="NolW-like"/>
</dbReference>
<dbReference type="PATRIC" id="fig|1111454.3.peg.214"/>
<dbReference type="PANTHER" id="PTHR30332:SF24">
    <property type="entry name" value="SECRETIN GSPD-RELATED"/>
    <property type="match status" value="1"/>
</dbReference>
<organism evidence="9 10">
    <name type="scientific">Megasphaera vaginalis</name>
    <name type="common">ex Srinivasan et al. 2021</name>
    <dbReference type="NCBI Taxonomy" id="1111454"/>
    <lineage>
        <taxon>Bacteria</taxon>
        <taxon>Bacillati</taxon>
        <taxon>Bacillota</taxon>
        <taxon>Negativicutes</taxon>
        <taxon>Veillonellales</taxon>
        <taxon>Veillonellaceae</taxon>
        <taxon>Megasphaera</taxon>
    </lineage>
</organism>
<dbReference type="Pfam" id="PF00263">
    <property type="entry name" value="Secretin"/>
    <property type="match status" value="1"/>
</dbReference>
<dbReference type="Pfam" id="PF03958">
    <property type="entry name" value="Secretin_N"/>
    <property type="match status" value="1"/>
</dbReference>
<dbReference type="GO" id="GO:0015627">
    <property type="term" value="C:type II protein secretion system complex"/>
    <property type="evidence" value="ECO:0007669"/>
    <property type="project" value="TreeGrafter"/>
</dbReference>
<evidence type="ECO:0000313" key="9">
    <source>
        <dbReference type="EMBL" id="ERT62284.1"/>
    </source>
</evidence>
<dbReference type="Pfam" id="PF07660">
    <property type="entry name" value="STN"/>
    <property type="match status" value="1"/>
</dbReference>
<dbReference type="InterPro" id="IPR050810">
    <property type="entry name" value="Bact_Secretion_Sys_Channel"/>
</dbReference>
<feature type="domain" description="Secretin/TonB short N-terminal" evidence="8">
    <location>
        <begin position="42"/>
        <end position="89"/>
    </location>
</feature>
<comment type="similarity">
    <text evidence="6">Belongs to the bacterial secretin family.</text>
</comment>
<evidence type="ECO:0000256" key="2">
    <source>
        <dbReference type="ARBA" id="ARBA00022448"/>
    </source>
</evidence>
<dbReference type="InterPro" id="IPR001775">
    <property type="entry name" value="GspD/PilQ"/>
</dbReference>
<dbReference type="GO" id="GO:0009306">
    <property type="term" value="P:protein secretion"/>
    <property type="evidence" value="ECO:0007669"/>
    <property type="project" value="InterPro"/>
</dbReference>
<dbReference type="EMBL" id="AWXA01000006">
    <property type="protein sequence ID" value="ERT62284.1"/>
    <property type="molecule type" value="Genomic_DNA"/>
</dbReference>
<dbReference type="OrthoDB" id="9779724at2"/>
<comment type="caution">
    <text evidence="9">The sequence shown here is derived from an EMBL/GenBank/DDBJ whole genome shotgun (WGS) entry which is preliminary data.</text>
</comment>
<evidence type="ECO:0000256" key="3">
    <source>
        <dbReference type="ARBA" id="ARBA00022729"/>
    </source>
</evidence>
<dbReference type="Proteomes" id="UP000017090">
    <property type="component" value="Unassembled WGS sequence"/>
</dbReference>
<dbReference type="PRINTS" id="PR00811">
    <property type="entry name" value="BCTERIALGSPD"/>
</dbReference>
<keyword evidence="3" id="KW-0732">Signal</keyword>
<evidence type="ECO:0000259" key="8">
    <source>
        <dbReference type="SMART" id="SM00965"/>
    </source>
</evidence>
<dbReference type="PANTHER" id="PTHR30332">
    <property type="entry name" value="PROBABLE GENERAL SECRETION PATHWAY PROTEIN D"/>
    <property type="match status" value="1"/>
</dbReference>
<evidence type="ECO:0000256" key="7">
    <source>
        <dbReference type="RuleBase" id="RU004004"/>
    </source>
</evidence>
<keyword evidence="10" id="KW-1185">Reference proteome</keyword>
<dbReference type="InterPro" id="IPR011662">
    <property type="entry name" value="Secretin/TonB_short_N"/>
</dbReference>
<dbReference type="InterPro" id="IPR004845">
    <property type="entry name" value="T2SS_GspD_CS"/>
</dbReference>
<dbReference type="Gene3D" id="3.30.1370.130">
    <property type="match status" value="1"/>
</dbReference>
<evidence type="ECO:0000256" key="1">
    <source>
        <dbReference type="ARBA" id="ARBA00004370"/>
    </source>
</evidence>
<protein>
    <submittedName>
        <fullName evidence="9">Type II and III secretion system protein</fullName>
    </submittedName>
</protein>
<reference evidence="9 10" key="1">
    <citation type="submission" date="2013-09" db="EMBL/GenBank/DDBJ databases">
        <authorList>
            <person name="Durkin A.S."/>
            <person name="Haft D.R."/>
            <person name="McCorrison J."/>
            <person name="Torralba M."/>
            <person name="Gillis M."/>
            <person name="Haft D.H."/>
            <person name="Methe B."/>
            <person name="Sutton G."/>
            <person name="Nelson K.E."/>
        </authorList>
    </citation>
    <scope>NUCLEOTIDE SEQUENCE [LARGE SCALE GENOMIC DNA]</scope>
    <source>
        <strain evidence="9 10">BV3C16-1</strain>
    </source>
</reference>
<keyword evidence="4" id="KW-0472">Membrane</keyword>
<sequence>MGPVLFWCVFCGNPVAAAPLSVDVSDAPIRTVLEGLAKSGGINLVVDDTVQGSMTLHLENVTAEEAIEAIVAGQNLYYNRGGAIASITAGREQRGVKQLYTWALQHAEPAEVAEAVRAAIPAEQVRTYAGTNRIVIGGTPAEAAAVGRLVEVLDREAAQADVEVEVVSLTQDAMKELGLDWSWGGVPGGPGRSGLFSFEGKVRALLTEGKAKLLARPHLLAANGKEAKILIGDRIPVLTEHEKGQESVTTTEYRDAGIQLVYTPRIHDDGSVTAKIDAEVSTPVLVPQLKAYRIATRQVTTEVRMEPGKTLVIGGLINREDVENFRKIPLLGDLPVLGRLFRSHYRSQKETEIVILIRLRSKEETKVPEEYDTLRQRRVNVVQ</sequence>
<proteinExistence type="inferred from homology"/>
<dbReference type="STRING" id="1111454.HMPREF1250_0549"/>
<dbReference type="InterPro" id="IPR038591">
    <property type="entry name" value="NolW-like_sf"/>
</dbReference>
<dbReference type="GO" id="GO:0009279">
    <property type="term" value="C:cell outer membrane"/>
    <property type="evidence" value="ECO:0007669"/>
    <property type="project" value="UniProtKB-SubCell"/>
</dbReference>
<evidence type="ECO:0000256" key="4">
    <source>
        <dbReference type="ARBA" id="ARBA00023136"/>
    </source>
</evidence>